<dbReference type="RefSeq" id="WP_133263375.1">
    <property type="nucleotide sequence ID" value="NZ_SJCY01000011.1"/>
</dbReference>
<dbReference type="Proteomes" id="UP000295668">
    <property type="component" value="Unassembled WGS sequence"/>
</dbReference>
<evidence type="ECO:0000313" key="2">
    <source>
        <dbReference type="Proteomes" id="UP000295668"/>
    </source>
</evidence>
<dbReference type="OrthoDB" id="997844at2"/>
<organism evidence="1 2">
    <name type="scientific">Pedobacter changchengzhani</name>
    <dbReference type="NCBI Taxonomy" id="2529274"/>
    <lineage>
        <taxon>Bacteria</taxon>
        <taxon>Pseudomonadati</taxon>
        <taxon>Bacteroidota</taxon>
        <taxon>Sphingobacteriia</taxon>
        <taxon>Sphingobacteriales</taxon>
        <taxon>Sphingobacteriaceae</taxon>
        <taxon>Pedobacter</taxon>
    </lineage>
</organism>
<sequence length="622" mass="72543">MELHYIWVKNSGYLSQAGINLSARFVFEMVELENKNQQGDFLLKISVNPNFIPDFFDKKNVSNVTAIIGKNGAGKSSILKYIKSNLPEGLQAGLMYDLFCYSFKEKESEVESFRVVIPDGMEIKVFDETKLFSKEGYGGNTSLRFESKLSDVDYINYSYFLELNEDMVDWGGLINISTASLLLKGRKRIFEERYTESARLELLSQTSDLENLNLDEVARAIQLLGMEGLQLPFSKPKELTIEININERIFFENNRSQKAVETLLDDLTSANTWHNPKEGFLNNLLFAILVNFLIDDKKYSVNNPTNYSVPYKKNENVQEYILRFFSGMADYRFEYENMEVSVSRYKELSFLVKEFYEFFKDLIAKGTIRIGEGSTSFTIPLNDKSDVVFSKFRAFYLKVKGIGSFFNFKWRSLSTGEQSYLSFMSRFYQVKFHGHHDLKDNLVIMIDEGDACYHPEWQRKFFNESLNYLSNLFSDKNIQLIYTANTPFLSSDLPKSHVLFIEKKEKDVSIFHSKNNNREETFAANIHSLFSDSFYLDGILIGEFAKNKLDNIIKFLRNEDSFYPNDAYKKTIDIIGEPVLRRKLQDMWFEKFGLEEELIALQKRMDEIQKLKLKNRRKRGLK</sequence>
<dbReference type="PANTHER" id="PTHR32182">
    <property type="entry name" value="DNA REPLICATION AND REPAIR PROTEIN RECF"/>
    <property type="match status" value="1"/>
</dbReference>
<dbReference type="InterPro" id="IPR027417">
    <property type="entry name" value="P-loop_NTPase"/>
</dbReference>
<gene>
    <name evidence="1" type="ORF">EZJ43_14175</name>
</gene>
<dbReference type="AlphaFoldDB" id="A0A4R5MI63"/>
<protein>
    <recommendedName>
        <fullName evidence="3">ATPase AAA-type core domain-containing protein</fullName>
    </recommendedName>
</protein>
<keyword evidence="2" id="KW-1185">Reference proteome</keyword>
<dbReference type="Gene3D" id="3.40.50.300">
    <property type="entry name" value="P-loop containing nucleotide triphosphate hydrolases"/>
    <property type="match status" value="1"/>
</dbReference>
<evidence type="ECO:0008006" key="3">
    <source>
        <dbReference type="Google" id="ProtNLM"/>
    </source>
</evidence>
<accession>A0A4R5MI63</accession>
<dbReference type="EMBL" id="SJCY01000011">
    <property type="protein sequence ID" value="TDG35242.1"/>
    <property type="molecule type" value="Genomic_DNA"/>
</dbReference>
<comment type="caution">
    <text evidence="1">The sequence shown here is derived from an EMBL/GenBank/DDBJ whole genome shotgun (WGS) entry which is preliminary data.</text>
</comment>
<dbReference type="SUPFAM" id="SSF52540">
    <property type="entry name" value="P-loop containing nucleoside triphosphate hydrolases"/>
    <property type="match status" value="1"/>
</dbReference>
<evidence type="ECO:0000313" key="1">
    <source>
        <dbReference type="EMBL" id="TDG35242.1"/>
    </source>
</evidence>
<dbReference type="GO" id="GO:0000731">
    <property type="term" value="P:DNA synthesis involved in DNA repair"/>
    <property type="evidence" value="ECO:0007669"/>
    <property type="project" value="TreeGrafter"/>
</dbReference>
<proteinExistence type="predicted"/>
<dbReference type="PANTHER" id="PTHR32182:SF22">
    <property type="entry name" value="ATP-DEPENDENT ENDONUCLEASE, OLD FAMILY-RELATED"/>
    <property type="match status" value="1"/>
</dbReference>
<reference evidence="1 2" key="1">
    <citation type="submission" date="2019-02" db="EMBL/GenBank/DDBJ databases">
        <title>Pedobacter sp. nov., a novel speices isolated from soil of pinguins habitat in Antarcitica.</title>
        <authorList>
            <person name="He R.-H."/>
        </authorList>
    </citation>
    <scope>NUCLEOTIDE SEQUENCE [LARGE SCALE GENOMIC DNA]</scope>
    <source>
        <strain evidence="1 2">E01020</strain>
    </source>
</reference>
<name>A0A4R5MI63_9SPHI</name>
<dbReference type="GO" id="GO:0006302">
    <property type="term" value="P:double-strand break repair"/>
    <property type="evidence" value="ECO:0007669"/>
    <property type="project" value="TreeGrafter"/>
</dbReference>